<dbReference type="EMBL" id="SIPS01000001">
    <property type="protein sequence ID" value="TAW28320.1"/>
    <property type="molecule type" value="Genomic_DNA"/>
</dbReference>
<dbReference type="Pfam" id="PF06429">
    <property type="entry name" value="Flg_bbr_C"/>
    <property type="match status" value="1"/>
</dbReference>
<evidence type="ECO:0000259" key="7">
    <source>
        <dbReference type="Pfam" id="PF06429"/>
    </source>
</evidence>
<feature type="domain" description="Flagellar basal body rod protein N-terminal" evidence="6">
    <location>
        <begin position="7"/>
        <end position="37"/>
    </location>
</feature>
<sequence length="434" mass="44487">MSIFGSMKTAVSGMNAQANRLSTVADNIANVNTTGYKSVSTSFSSLVLPSSGGNYNSGGVQSSVRQSVSDQGDISYTTSSTDLAISGDGFFIVQGADGTPVLTRAGDFQKDDEGNLVNAAGFMLMGYSYDSGSPAVVVNGFDGLVPVNVNQEGLTAIASTSGVFKGNLDSGANVVSVASTLPSANGTTTTADTKKFSMVAYDTLGNKVMYDFYFTKTSVAAAPPPTPPAVNSSWEVSIYRNADAAVGGTTSFPYTTAGGDVGLGTLNFDANGKMVSGGTVNIVDPVTGQTINMDLTGFTQLGADFAGTGTPNGQAASPVKDVTIDGDGIVYAKYEDGTNKPLYRIPLANVASPDKLTLQSGNVYSANGQSGVTVTGFPQTNGLGTIKSGALEGSNVDLAGELTEMIESQRSYTANSKVFQTGSDIMDVLVNLKR</sequence>
<comment type="function">
    <text evidence="5">A flexible structure which links the flagellar filament to the drive apparatus in the basal body.</text>
</comment>
<dbReference type="GO" id="GO:0071973">
    <property type="term" value="P:bacterial-type flagellum-dependent cell motility"/>
    <property type="evidence" value="ECO:0007669"/>
    <property type="project" value="UniProtKB-UniRule"/>
</dbReference>
<dbReference type="PANTHER" id="PTHR30435">
    <property type="entry name" value="FLAGELLAR PROTEIN"/>
    <property type="match status" value="1"/>
</dbReference>
<keyword evidence="10" id="KW-0969">Cilium</keyword>
<accession>A0ABD7PMM7</accession>
<evidence type="ECO:0000313" key="10">
    <source>
        <dbReference type="EMBL" id="TAW28320.1"/>
    </source>
</evidence>
<keyword evidence="10" id="KW-0282">Flagellum</keyword>
<evidence type="ECO:0000256" key="2">
    <source>
        <dbReference type="ARBA" id="ARBA00009677"/>
    </source>
</evidence>
<evidence type="ECO:0000259" key="9">
    <source>
        <dbReference type="Pfam" id="PF22692"/>
    </source>
</evidence>
<name>A0ABD7PMM7_RHILE</name>
<dbReference type="PANTHER" id="PTHR30435:SF1">
    <property type="entry name" value="FLAGELLAR HOOK PROTEIN FLGE"/>
    <property type="match status" value="1"/>
</dbReference>
<dbReference type="InterPro" id="IPR011491">
    <property type="entry name" value="FlgE_D2"/>
</dbReference>
<dbReference type="GO" id="GO:0009425">
    <property type="term" value="C:bacterial-type flagellum basal body"/>
    <property type="evidence" value="ECO:0007669"/>
    <property type="project" value="UniProtKB-SubCell"/>
</dbReference>
<feature type="domain" description="Flagellar hook protein FlgE D2" evidence="8">
    <location>
        <begin position="180"/>
        <end position="306"/>
    </location>
</feature>
<dbReference type="InterPro" id="IPR001444">
    <property type="entry name" value="Flag_bb_rod_N"/>
</dbReference>
<gene>
    <name evidence="10" type="ORF">ELI19_01805</name>
</gene>
<dbReference type="InterPro" id="IPR020013">
    <property type="entry name" value="Flagellar_FlgE/F/G"/>
</dbReference>
<dbReference type="PROSITE" id="PS00588">
    <property type="entry name" value="FLAGELLA_BB_ROD"/>
    <property type="match status" value="1"/>
</dbReference>
<dbReference type="NCBIfam" id="TIGR03506">
    <property type="entry name" value="FlgEFG_subfam"/>
    <property type="match status" value="1"/>
</dbReference>
<keyword evidence="10" id="KW-0966">Cell projection</keyword>
<evidence type="ECO:0000256" key="4">
    <source>
        <dbReference type="ARBA" id="ARBA00023143"/>
    </source>
</evidence>
<dbReference type="Pfam" id="PF00460">
    <property type="entry name" value="Flg_bb_rod"/>
    <property type="match status" value="1"/>
</dbReference>
<reference evidence="10 11" key="1">
    <citation type="submission" date="2019-02" db="EMBL/GenBank/DDBJ databases">
        <title>The genomic architecture of introgression among sibling species of bacteria.</title>
        <authorList>
            <person name="Cavassim M.I.A."/>
            <person name="Moeskjaer S."/>
            <person name="Moslemi C."/>
            <person name="Fields B."/>
            <person name="Bachmann A."/>
            <person name="Vilhjalmsson B."/>
            <person name="Schierup M.H."/>
            <person name="Young J.P.W."/>
            <person name="Andersen S.U."/>
        </authorList>
    </citation>
    <scope>NUCLEOTIDE SEQUENCE [LARGE SCALE GENOMIC DNA]</scope>
    <source>
        <strain evidence="10 11">SM151B</strain>
    </source>
</reference>
<dbReference type="RefSeq" id="WP_130700979.1">
    <property type="nucleotide sequence ID" value="NZ_JACDJD010000002.1"/>
</dbReference>
<evidence type="ECO:0000259" key="6">
    <source>
        <dbReference type="Pfam" id="PF00460"/>
    </source>
</evidence>
<dbReference type="AlphaFoldDB" id="A0ABD7PMM7"/>
<dbReference type="InterPro" id="IPR037058">
    <property type="entry name" value="Falgellar_hook_FlgE_sf"/>
</dbReference>
<comment type="caution">
    <text evidence="10">The sequence shown here is derived from an EMBL/GenBank/DDBJ whole genome shotgun (WGS) entry which is preliminary data.</text>
</comment>
<dbReference type="SUPFAM" id="SSF117143">
    <property type="entry name" value="Flagellar hook protein flgE"/>
    <property type="match status" value="1"/>
</dbReference>
<evidence type="ECO:0000259" key="8">
    <source>
        <dbReference type="Pfam" id="PF07559"/>
    </source>
</evidence>
<dbReference type="InterPro" id="IPR010930">
    <property type="entry name" value="Flg_bb/hook_C_dom"/>
</dbReference>
<protein>
    <recommendedName>
        <fullName evidence="3 5">Flagellar hook protein FlgE</fullName>
    </recommendedName>
</protein>
<evidence type="ECO:0000256" key="3">
    <source>
        <dbReference type="ARBA" id="ARBA00019015"/>
    </source>
</evidence>
<proteinExistence type="inferred from homology"/>
<organism evidence="10 11">
    <name type="scientific">Rhizobium leguminosarum</name>
    <dbReference type="NCBI Taxonomy" id="384"/>
    <lineage>
        <taxon>Bacteria</taxon>
        <taxon>Pseudomonadati</taxon>
        <taxon>Pseudomonadota</taxon>
        <taxon>Alphaproteobacteria</taxon>
        <taxon>Hyphomicrobiales</taxon>
        <taxon>Rhizobiaceae</taxon>
        <taxon>Rhizobium/Agrobacterium group</taxon>
        <taxon>Rhizobium</taxon>
    </lineage>
</organism>
<evidence type="ECO:0000256" key="5">
    <source>
        <dbReference type="RuleBase" id="RU362116"/>
    </source>
</evidence>
<dbReference type="Gene3D" id="2.60.98.20">
    <property type="entry name" value="Flagellar hook protein FlgE"/>
    <property type="match status" value="1"/>
</dbReference>
<keyword evidence="4 5" id="KW-0975">Bacterial flagellum</keyword>
<comment type="subcellular location">
    <subcellularLocation>
        <location evidence="1 5">Bacterial flagellum basal body</location>
    </subcellularLocation>
</comment>
<comment type="similarity">
    <text evidence="2 5">Belongs to the flagella basal body rod proteins family.</text>
</comment>
<evidence type="ECO:0000313" key="11">
    <source>
        <dbReference type="Proteomes" id="UP000292036"/>
    </source>
</evidence>
<feature type="domain" description="Flagellar hook protein FlgE/F/G-like D1" evidence="9">
    <location>
        <begin position="84"/>
        <end position="153"/>
    </location>
</feature>
<dbReference type="InterPro" id="IPR053967">
    <property type="entry name" value="LlgE_F_G-like_D1"/>
</dbReference>
<dbReference type="InterPro" id="IPR037925">
    <property type="entry name" value="FlgE/F/G-like"/>
</dbReference>
<dbReference type="Proteomes" id="UP000292036">
    <property type="component" value="Unassembled WGS sequence"/>
</dbReference>
<evidence type="ECO:0000256" key="1">
    <source>
        <dbReference type="ARBA" id="ARBA00004117"/>
    </source>
</evidence>
<dbReference type="Pfam" id="PF07559">
    <property type="entry name" value="FlgE_D2"/>
    <property type="match status" value="1"/>
</dbReference>
<dbReference type="InterPro" id="IPR019776">
    <property type="entry name" value="Flagellar_basal_body_rod_CS"/>
</dbReference>
<feature type="domain" description="Flagellar basal-body/hook protein C-terminal" evidence="7">
    <location>
        <begin position="388"/>
        <end position="432"/>
    </location>
</feature>
<dbReference type="Pfam" id="PF22692">
    <property type="entry name" value="LlgE_F_G_D1"/>
    <property type="match status" value="1"/>
</dbReference>